<dbReference type="Proteomes" id="UP000093943">
    <property type="component" value="Unassembled WGS sequence"/>
</dbReference>
<organism evidence="1 2">
    <name type="scientific">Mycolicibacter sinensis (strain JDM601)</name>
    <name type="common">Mycobacterium sinense</name>
    <dbReference type="NCBI Taxonomy" id="875328"/>
    <lineage>
        <taxon>Bacteria</taxon>
        <taxon>Bacillati</taxon>
        <taxon>Actinomycetota</taxon>
        <taxon>Actinomycetes</taxon>
        <taxon>Mycobacteriales</taxon>
        <taxon>Mycobacteriaceae</taxon>
        <taxon>Mycolicibacter</taxon>
    </lineage>
</organism>
<reference evidence="2" key="1">
    <citation type="submission" date="2016-06" db="EMBL/GenBank/DDBJ databases">
        <authorList>
            <person name="Sutton G."/>
            <person name="Brinkac L."/>
            <person name="Sanka R."/>
            <person name="Adams M."/>
            <person name="Lau E."/>
            <person name="Sam S."/>
            <person name="Sreng N."/>
            <person name="Him V."/>
            <person name="Kerleguer A."/>
            <person name="Cheng S."/>
        </authorList>
    </citation>
    <scope>NUCLEOTIDE SEQUENCE [LARGE SCALE GENOMIC DNA]</scope>
    <source>
        <strain evidence="2">E1876</strain>
    </source>
</reference>
<accession>A0A1A2NIG9</accession>
<protein>
    <submittedName>
        <fullName evidence="1">Uncharacterized protein</fullName>
    </submittedName>
</protein>
<gene>
    <name evidence="1" type="ORF">A5710_17775</name>
</gene>
<dbReference type="RefSeq" id="WP_064924234.1">
    <property type="nucleotide sequence ID" value="NZ_LZJK01000159.1"/>
</dbReference>
<dbReference type="AlphaFoldDB" id="A0A1A2NIG9"/>
<proteinExistence type="predicted"/>
<comment type="caution">
    <text evidence="1">The sequence shown here is derived from an EMBL/GenBank/DDBJ whole genome shotgun (WGS) entry which is preliminary data.</text>
</comment>
<sequence>MSTAKTRFVKPNDKQIAAAKTHLPKIAKKIVETQTGALNLLREVVESDSSTLHWVSTVDAVKALRKVDDELAKLETDLLGMAVVAGAPVSAACREVWISPSAFKRRAADTPAKYILVNEAV</sequence>
<evidence type="ECO:0000313" key="2">
    <source>
        <dbReference type="Proteomes" id="UP000093943"/>
    </source>
</evidence>
<name>A0A1A2NIG9_MYCSD</name>
<evidence type="ECO:0000313" key="1">
    <source>
        <dbReference type="EMBL" id="OBI31598.1"/>
    </source>
</evidence>
<dbReference type="EMBL" id="LZKG01000056">
    <property type="protein sequence ID" value="OBI31598.1"/>
    <property type="molecule type" value="Genomic_DNA"/>
</dbReference>